<dbReference type="PROSITE" id="PS50977">
    <property type="entry name" value="HTH_TETR_2"/>
    <property type="match status" value="1"/>
</dbReference>
<keyword evidence="3" id="KW-0804">Transcription</keyword>
<feature type="DNA-binding region" description="H-T-H motif" evidence="4">
    <location>
        <begin position="45"/>
        <end position="64"/>
    </location>
</feature>
<reference evidence="7" key="1">
    <citation type="submission" date="2017-02" db="EMBL/GenBank/DDBJ databases">
        <authorList>
            <person name="Varghese N."/>
            <person name="Submissions S."/>
        </authorList>
    </citation>
    <scope>NUCLEOTIDE SEQUENCE [LARGE SCALE GENOMIC DNA]</scope>
    <source>
        <strain evidence="7">R11H</strain>
    </source>
</reference>
<proteinExistence type="predicted"/>
<accession>A0A1T5BPP7</accession>
<dbReference type="AlphaFoldDB" id="A0A1T5BPP7"/>
<sequence length="204" mass="22987">MTIRAKSVAAAPKPLDGRRLRSMTSRRRIVGAMLTLIEAGDPMPSAARVAEEAGVGLRTVFRHFDDMDSLYSEISATIAERVMPIVTAPYDGGDWRANLRDLSQRRIQVFETMLPFRLAANIKRYQSPFLMAEYSRVVRLERDLVLRLLPDSVQTDRIRVEALIAALSFQTWRALRRDQALTREDAGSVLTHMVAALIAAMPEF</sequence>
<evidence type="ECO:0000313" key="7">
    <source>
        <dbReference type="Proteomes" id="UP000190044"/>
    </source>
</evidence>
<evidence type="ECO:0000259" key="5">
    <source>
        <dbReference type="PROSITE" id="PS50977"/>
    </source>
</evidence>
<dbReference type="Proteomes" id="UP000190044">
    <property type="component" value="Unassembled WGS sequence"/>
</dbReference>
<dbReference type="InterPro" id="IPR001647">
    <property type="entry name" value="HTH_TetR"/>
</dbReference>
<protein>
    <submittedName>
        <fullName evidence="6">Transcriptional regulator, TetR family</fullName>
    </submittedName>
</protein>
<keyword evidence="2 4" id="KW-0238">DNA-binding</keyword>
<evidence type="ECO:0000256" key="4">
    <source>
        <dbReference type="PROSITE-ProRule" id="PRU00335"/>
    </source>
</evidence>
<dbReference type="GO" id="GO:0000976">
    <property type="term" value="F:transcription cis-regulatory region binding"/>
    <property type="evidence" value="ECO:0007669"/>
    <property type="project" value="TreeGrafter"/>
</dbReference>
<gene>
    <name evidence="6" type="ORF">SAMN06295937_100742</name>
</gene>
<dbReference type="InterPro" id="IPR009057">
    <property type="entry name" value="Homeodomain-like_sf"/>
</dbReference>
<keyword evidence="1" id="KW-0805">Transcription regulation</keyword>
<dbReference type="InterPro" id="IPR050109">
    <property type="entry name" value="HTH-type_TetR-like_transc_reg"/>
</dbReference>
<evidence type="ECO:0000313" key="6">
    <source>
        <dbReference type="EMBL" id="SKB49079.1"/>
    </source>
</evidence>
<dbReference type="Gene3D" id="1.10.357.10">
    <property type="entry name" value="Tetracycline Repressor, domain 2"/>
    <property type="match status" value="1"/>
</dbReference>
<evidence type="ECO:0000256" key="3">
    <source>
        <dbReference type="ARBA" id="ARBA00023163"/>
    </source>
</evidence>
<evidence type="ECO:0000256" key="2">
    <source>
        <dbReference type="ARBA" id="ARBA00023125"/>
    </source>
</evidence>
<name>A0A1T5BPP7_9SPHN</name>
<dbReference type="EMBL" id="FUYP01000007">
    <property type="protein sequence ID" value="SKB49079.1"/>
    <property type="molecule type" value="Genomic_DNA"/>
</dbReference>
<dbReference type="PANTHER" id="PTHR30055:SF234">
    <property type="entry name" value="HTH-TYPE TRANSCRIPTIONAL REGULATOR BETI"/>
    <property type="match status" value="1"/>
</dbReference>
<dbReference type="GO" id="GO:0003700">
    <property type="term" value="F:DNA-binding transcription factor activity"/>
    <property type="evidence" value="ECO:0007669"/>
    <property type="project" value="TreeGrafter"/>
</dbReference>
<feature type="domain" description="HTH tetR-type" evidence="5">
    <location>
        <begin position="23"/>
        <end position="82"/>
    </location>
</feature>
<evidence type="ECO:0000256" key="1">
    <source>
        <dbReference type="ARBA" id="ARBA00023015"/>
    </source>
</evidence>
<organism evidence="6 7">
    <name type="scientific">Sphingopyxis flava</name>
    <dbReference type="NCBI Taxonomy" id="1507287"/>
    <lineage>
        <taxon>Bacteria</taxon>
        <taxon>Pseudomonadati</taxon>
        <taxon>Pseudomonadota</taxon>
        <taxon>Alphaproteobacteria</taxon>
        <taxon>Sphingomonadales</taxon>
        <taxon>Sphingomonadaceae</taxon>
        <taxon>Sphingopyxis</taxon>
    </lineage>
</organism>
<dbReference type="PANTHER" id="PTHR30055">
    <property type="entry name" value="HTH-TYPE TRANSCRIPTIONAL REGULATOR RUTR"/>
    <property type="match status" value="1"/>
</dbReference>
<keyword evidence="7" id="KW-1185">Reference proteome</keyword>
<dbReference type="SUPFAM" id="SSF46689">
    <property type="entry name" value="Homeodomain-like"/>
    <property type="match status" value="1"/>
</dbReference>